<evidence type="ECO:0000313" key="8">
    <source>
        <dbReference type="Proteomes" id="UP000694260"/>
    </source>
</evidence>
<dbReference type="PANTHER" id="PTHR47810:SF1">
    <property type="entry name" value="DNA LIGASE B"/>
    <property type="match status" value="1"/>
</dbReference>
<dbReference type="Proteomes" id="UP000694260">
    <property type="component" value="Segment"/>
</dbReference>
<feature type="domain" description="DNA ligase OB-like" evidence="6">
    <location>
        <begin position="230"/>
        <end position="310"/>
    </location>
</feature>
<dbReference type="InterPro" id="IPR029319">
    <property type="entry name" value="DNA_ligase_OB"/>
</dbReference>
<keyword evidence="5" id="KW-0234">DNA repair</keyword>
<dbReference type="PANTHER" id="PTHR47810">
    <property type="entry name" value="DNA LIGASE"/>
    <property type="match status" value="1"/>
</dbReference>
<evidence type="ECO:0000256" key="4">
    <source>
        <dbReference type="ARBA" id="ARBA00022763"/>
    </source>
</evidence>
<dbReference type="GO" id="GO:0006260">
    <property type="term" value="P:DNA replication"/>
    <property type="evidence" value="ECO:0007669"/>
    <property type="project" value="UniProtKB-KW"/>
</dbReference>
<evidence type="ECO:0000256" key="5">
    <source>
        <dbReference type="ARBA" id="ARBA00023204"/>
    </source>
</evidence>
<evidence type="ECO:0000259" key="6">
    <source>
        <dbReference type="Pfam" id="PF14743"/>
    </source>
</evidence>
<evidence type="ECO:0000313" key="7">
    <source>
        <dbReference type="EMBL" id="QVE65529.1"/>
    </source>
</evidence>
<dbReference type="InterPro" id="IPR050326">
    <property type="entry name" value="NAD_dep_DNA_ligaseB"/>
</dbReference>
<evidence type="ECO:0000256" key="1">
    <source>
        <dbReference type="ARBA" id="ARBA00007572"/>
    </source>
</evidence>
<name>A0A8E5KHD3_9CAUD</name>
<dbReference type="GO" id="GO:0016874">
    <property type="term" value="F:ligase activity"/>
    <property type="evidence" value="ECO:0007669"/>
    <property type="project" value="UniProtKB-KW"/>
</dbReference>
<accession>A0A8E5KHD3</accession>
<dbReference type="Gene3D" id="3.30.470.30">
    <property type="entry name" value="DNA ligase/mRNA capping enzyme"/>
    <property type="match status" value="1"/>
</dbReference>
<dbReference type="SUPFAM" id="SSF50249">
    <property type="entry name" value="Nucleic acid-binding proteins"/>
    <property type="match status" value="1"/>
</dbReference>
<keyword evidence="2 7" id="KW-0436">Ligase</keyword>
<dbReference type="SUPFAM" id="SSF56091">
    <property type="entry name" value="DNA ligase/mRNA capping enzyme, catalytic domain"/>
    <property type="match status" value="1"/>
</dbReference>
<sequence length="318" mass="34620">MSYIVHKAVEFEKITKGARTALSKRLGVLVGGVDDLSEHFTAQRKYDGVNGVSVLMGNGDQMLSRTGEVAKSCDHILKYLHHKVGKDYVVLGEVWHRKSPQTEISGAFRRHQPGPQLTYAAFDLLTLDEFRAGKSERPFRERYLKLHTKLEGNESDPAFIAATYNPGTYGSATALAGALGDSGAAGRGWYDGAILRDPEGFWTVGSGTTGEIIKVKPRASYDVRVVGVVEGLGKNAGSLGALICIGPQKTFTVRGCIDNETAKRWWNAYLADEGKVGRSPDNPVGKIIEVECLGITEDGSLREPVMKCVRDDKLDADF</sequence>
<protein>
    <submittedName>
        <fullName evidence="7">ATP-dependent DNA ligase</fullName>
    </submittedName>
</protein>
<evidence type="ECO:0000256" key="3">
    <source>
        <dbReference type="ARBA" id="ARBA00022705"/>
    </source>
</evidence>
<proteinExistence type="inferred from homology"/>
<comment type="similarity">
    <text evidence="1">Belongs to the ATP-dependent DNA ligase family.</text>
</comment>
<dbReference type="InterPro" id="IPR012340">
    <property type="entry name" value="NA-bd_OB-fold"/>
</dbReference>
<reference evidence="7" key="1">
    <citation type="submission" date="2021-04" db="EMBL/GenBank/DDBJ databases">
        <title>Genomic characterization of the novel lytic bacteriophage vB_RsoP_BMB50 infecting Ralstonia solanacearum.</title>
        <authorList>
            <person name="Wang K."/>
            <person name="Liu Q."/>
            <person name="Dong Z."/>
            <person name="Sun M."/>
            <person name="Peng D."/>
        </authorList>
    </citation>
    <scope>NUCLEOTIDE SEQUENCE</scope>
</reference>
<dbReference type="Gene3D" id="2.40.50.140">
    <property type="entry name" value="Nucleic acid-binding proteins"/>
    <property type="match status" value="1"/>
</dbReference>
<organism evidence="7 8">
    <name type="scientific">Ralstonia phage vB_RsoP_BMB50</name>
    <dbReference type="NCBI Taxonomy" id="2834269"/>
    <lineage>
        <taxon>Viruses</taxon>
        <taxon>Duplodnaviria</taxon>
        <taxon>Heunggongvirae</taxon>
        <taxon>Uroviricota</taxon>
        <taxon>Caudoviricetes</taxon>
        <taxon>Autographivirales</taxon>
        <taxon>Autonotataviridae</taxon>
        <taxon>Okabevirinae</taxon>
        <taxon>Hongshanvirus</taxon>
        <taxon>Hongshanvirus BMB50</taxon>
    </lineage>
</organism>
<dbReference type="GO" id="GO:0006281">
    <property type="term" value="P:DNA repair"/>
    <property type="evidence" value="ECO:0007669"/>
    <property type="project" value="UniProtKB-KW"/>
</dbReference>
<dbReference type="Pfam" id="PF14743">
    <property type="entry name" value="DNA_ligase_OB_2"/>
    <property type="match status" value="1"/>
</dbReference>
<keyword evidence="8" id="KW-1185">Reference proteome</keyword>
<keyword evidence="3" id="KW-0235">DNA replication</keyword>
<keyword evidence="4" id="KW-0227">DNA damage</keyword>
<evidence type="ECO:0000256" key="2">
    <source>
        <dbReference type="ARBA" id="ARBA00022598"/>
    </source>
</evidence>
<dbReference type="EMBL" id="MW965453">
    <property type="protein sequence ID" value="QVE65529.1"/>
    <property type="molecule type" value="Genomic_DNA"/>
</dbReference>